<comment type="function">
    <text evidence="8">Ligates lysine onto the cytidine present at position 34 of the AUA codon-specific tRNA(Ile) that contains the anticodon CAU, in an ATP-dependent manner. Cytidine is converted to lysidine, thus changing the amino acid specificity of the tRNA from methionine to isoleucine.</text>
</comment>
<feature type="domain" description="Lysidine-tRNA(Ile) synthetase C-terminal" evidence="9">
    <location>
        <begin position="377"/>
        <end position="448"/>
    </location>
</feature>
<evidence type="ECO:0000313" key="11">
    <source>
        <dbReference type="EMBL" id="SMH67792.1"/>
    </source>
</evidence>
<reference evidence="11 12" key="3">
    <citation type="submission" date="2017-03" db="EMBL/GenBank/DDBJ databases">
        <authorList>
            <person name="Regsiter A."/>
            <person name="William W."/>
        </authorList>
    </citation>
    <scope>NUCLEOTIDE SEQUENCE [LARGE SCALE GENOMIC DNA]</scope>
    <source>
        <strain evidence="11">PRJEB5721</strain>
    </source>
</reference>
<reference evidence="10" key="1">
    <citation type="submission" date="2014-03" db="EMBL/GenBank/DDBJ databases">
        <authorList>
            <person name="Genoscope - CEA"/>
        </authorList>
    </citation>
    <scope>NUCLEOTIDE SEQUENCE [LARGE SCALE GENOMIC DNA]</scope>
    <source>
        <strain evidence="10">CF27</strain>
    </source>
</reference>
<dbReference type="GO" id="GO:0005737">
    <property type="term" value="C:cytoplasm"/>
    <property type="evidence" value="ECO:0007669"/>
    <property type="project" value="UniProtKB-SubCell"/>
</dbReference>
<proteinExistence type="inferred from homology"/>
<dbReference type="EMBL" id="LT841305">
    <property type="protein sequence ID" value="SMH67792.1"/>
    <property type="molecule type" value="Genomic_DNA"/>
</dbReference>
<dbReference type="NCBIfam" id="TIGR02433">
    <property type="entry name" value="lysidine_TilS_C"/>
    <property type="match status" value="1"/>
</dbReference>
<evidence type="ECO:0000313" key="10">
    <source>
        <dbReference type="EMBL" id="CDQ11432.1"/>
    </source>
</evidence>
<dbReference type="SMART" id="SM00977">
    <property type="entry name" value="TilS_C"/>
    <property type="match status" value="1"/>
</dbReference>
<dbReference type="InterPro" id="IPR011063">
    <property type="entry name" value="TilS/TtcA_N"/>
</dbReference>
<name>A0A060US50_9PROT</name>
<keyword evidence="4 8" id="KW-0819">tRNA processing</keyword>
<accession>A0A060US50</accession>
<evidence type="ECO:0000313" key="12">
    <source>
        <dbReference type="Proteomes" id="UP000193925"/>
    </source>
</evidence>
<dbReference type="Pfam" id="PF01171">
    <property type="entry name" value="ATP_bind_3"/>
    <property type="match status" value="1"/>
</dbReference>
<evidence type="ECO:0000256" key="1">
    <source>
        <dbReference type="ARBA" id="ARBA00004496"/>
    </source>
</evidence>
<dbReference type="InterPro" id="IPR012796">
    <property type="entry name" value="Lysidine-tRNA-synth_C"/>
</dbReference>
<organism evidence="10">
    <name type="scientific">Acidithiobacillus ferrivorans</name>
    <dbReference type="NCBI Taxonomy" id="160808"/>
    <lineage>
        <taxon>Bacteria</taxon>
        <taxon>Pseudomonadati</taxon>
        <taxon>Pseudomonadota</taxon>
        <taxon>Acidithiobacillia</taxon>
        <taxon>Acidithiobacillales</taxon>
        <taxon>Acidithiobacillaceae</taxon>
        <taxon>Acidithiobacillus</taxon>
    </lineage>
</organism>
<dbReference type="GO" id="GO:0005524">
    <property type="term" value="F:ATP binding"/>
    <property type="evidence" value="ECO:0007669"/>
    <property type="project" value="UniProtKB-UniRule"/>
</dbReference>
<dbReference type="EMBL" id="CCCS020000049">
    <property type="protein sequence ID" value="CDQ11432.1"/>
    <property type="molecule type" value="Genomic_DNA"/>
</dbReference>
<dbReference type="GO" id="GO:0006400">
    <property type="term" value="P:tRNA modification"/>
    <property type="evidence" value="ECO:0007669"/>
    <property type="project" value="UniProtKB-UniRule"/>
</dbReference>
<dbReference type="InterPro" id="IPR012094">
    <property type="entry name" value="tRNA_Ile_lys_synt"/>
</dbReference>
<dbReference type="Gene3D" id="3.40.50.620">
    <property type="entry name" value="HUPs"/>
    <property type="match status" value="1"/>
</dbReference>
<dbReference type="InterPro" id="IPR012795">
    <property type="entry name" value="tRNA_Ile_lys_synt_N"/>
</dbReference>
<dbReference type="AlphaFoldDB" id="A0A060US50"/>
<comment type="similarity">
    <text evidence="8">Belongs to the tRNA(Ile)-lysidine synthase family.</text>
</comment>
<dbReference type="PANTHER" id="PTHR43033:SF1">
    <property type="entry name" value="TRNA(ILE)-LYSIDINE SYNTHASE-RELATED"/>
    <property type="match status" value="1"/>
</dbReference>
<keyword evidence="3 8" id="KW-0436">Ligase</keyword>
<keyword evidence="6 8" id="KW-0067">ATP-binding</keyword>
<dbReference type="Pfam" id="PF09179">
    <property type="entry name" value="TilS"/>
    <property type="match status" value="1"/>
</dbReference>
<dbReference type="GO" id="GO:0032267">
    <property type="term" value="F:tRNA(Ile)-lysidine synthase activity"/>
    <property type="evidence" value="ECO:0007669"/>
    <property type="project" value="UniProtKB-EC"/>
</dbReference>
<protein>
    <recommendedName>
        <fullName evidence="8">tRNA(Ile)-lysidine synthase</fullName>
        <ecNumber evidence="8">6.3.4.19</ecNumber>
    </recommendedName>
    <alternativeName>
        <fullName evidence="8">tRNA(Ile)-2-lysyl-cytidine synthase</fullName>
    </alternativeName>
    <alternativeName>
        <fullName evidence="8">tRNA(Ile)-lysidine synthetase</fullName>
    </alternativeName>
</protein>
<dbReference type="Pfam" id="PF11734">
    <property type="entry name" value="TilS_C"/>
    <property type="match status" value="1"/>
</dbReference>
<dbReference type="NCBIfam" id="TIGR02432">
    <property type="entry name" value="lysidine_TilS_N"/>
    <property type="match status" value="1"/>
</dbReference>
<dbReference type="Proteomes" id="UP000193925">
    <property type="component" value="Chromosome AFERRI"/>
</dbReference>
<dbReference type="CDD" id="cd01992">
    <property type="entry name" value="TilS_N"/>
    <property type="match status" value="1"/>
</dbReference>
<evidence type="ECO:0000256" key="4">
    <source>
        <dbReference type="ARBA" id="ARBA00022694"/>
    </source>
</evidence>
<evidence type="ECO:0000256" key="3">
    <source>
        <dbReference type="ARBA" id="ARBA00022598"/>
    </source>
</evidence>
<dbReference type="InterPro" id="IPR015262">
    <property type="entry name" value="tRNA_Ile_lys_synt_subst-bd"/>
</dbReference>
<evidence type="ECO:0000256" key="6">
    <source>
        <dbReference type="ARBA" id="ARBA00022840"/>
    </source>
</evidence>
<dbReference type="EC" id="6.3.4.19" evidence="8"/>
<keyword evidence="12" id="KW-1185">Reference proteome</keyword>
<keyword evidence="2 8" id="KW-0963">Cytoplasm</keyword>
<dbReference type="HAMAP" id="MF_01161">
    <property type="entry name" value="tRNA_Ile_lys_synt"/>
    <property type="match status" value="1"/>
</dbReference>
<evidence type="ECO:0000256" key="5">
    <source>
        <dbReference type="ARBA" id="ARBA00022741"/>
    </source>
</evidence>
<dbReference type="InterPro" id="IPR014729">
    <property type="entry name" value="Rossmann-like_a/b/a_fold"/>
</dbReference>
<comment type="catalytic activity">
    <reaction evidence="7 8">
        <text>cytidine(34) in tRNA(Ile2) + L-lysine + ATP = lysidine(34) in tRNA(Ile2) + AMP + diphosphate + H(+)</text>
        <dbReference type="Rhea" id="RHEA:43744"/>
        <dbReference type="Rhea" id="RHEA-COMP:10625"/>
        <dbReference type="Rhea" id="RHEA-COMP:10670"/>
        <dbReference type="ChEBI" id="CHEBI:15378"/>
        <dbReference type="ChEBI" id="CHEBI:30616"/>
        <dbReference type="ChEBI" id="CHEBI:32551"/>
        <dbReference type="ChEBI" id="CHEBI:33019"/>
        <dbReference type="ChEBI" id="CHEBI:82748"/>
        <dbReference type="ChEBI" id="CHEBI:83665"/>
        <dbReference type="ChEBI" id="CHEBI:456215"/>
        <dbReference type="EC" id="6.3.4.19"/>
    </reaction>
</comment>
<dbReference type="SUPFAM" id="SSF52402">
    <property type="entry name" value="Adenine nucleotide alpha hydrolases-like"/>
    <property type="match status" value="1"/>
</dbReference>
<comment type="subcellular location">
    <subcellularLocation>
        <location evidence="1 8">Cytoplasm</location>
    </subcellularLocation>
</comment>
<evidence type="ECO:0000256" key="2">
    <source>
        <dbReference type="ARBA" id="ARBA00022490"/>
    </source>
</evidence>
<dbReference type="RefSeq" id="WP_035194415.1">
    <property type="nucleotide sequence ID" value="NZ_CCCS020000049.1"/>
</dbReference>
<dbReference type="SUPFAM" id="SSF82829">
    <property type="entry name" value="MesJ substrate recognition domain-like"/>
    <property type="match status" value="1"/>
</dbReference>
<gene>
    <name evidence="8 10" type="primary">tilS</name>
    <name evidence="11" type="ORF">AFERRI_50994</name>
    <name evidence="10" type="ORF">AFERRI_530327</name>
</gene>
<sequence length="464" mass="52060">MESSAPPELERRLQTRLQGSLRPPEGRILYMAYSGGGDSTALLAALVSLGYTVHALHVDHGWHPDSAQWALSCQQQAAALGVPFTLLHLPPETPGEGPEDQARRARYALMAAQLGQGDWLLSAQHLEDQAETLLLQLLRGAGVAGLAAMPWQRPLGAGLLIRPLLDVPQQVLRDYLEQWHLPFLNDPANADMRYDRVRVRNILLPQLRDMGWPHAASNIARAADNLADMREIAADWFTLRWQQYRADYPELSAEQLALEYLQSLSAAAQRVFLRGWLQQRQIPVPSRERLEALRDAVMQRRGGARIQWEGGQAWLQGGLLRVWPQPRMMAEKEWEDGPWCAAQGDPLPIPGWQWALRDTPPEGFHHALAERFAETVVYWRRRREGELTLTGQGQHRPLKKLLLEAGVPPDRRAGVPLLWDEAGHLLLILGYYTAPWACAPYKSRVFCLWNVGVQSPASSGVGST</sequence>
<evidence type="ECO:0000256" key="7">
    <source>
        <dbReference type="ARBA" id="ARBA00048539"/>
    </source>
</evidence>
<dbReference type="SUPFAM" id="SSF56037">
    <property type="entry name" value="PheT/TilS domain"/>
    <property type="match status" value="1"/>
</dbReference>
<dbReference type="Gene3D" id="1.20.59.20">
    <property type="match status" value="1"/>
</dbReference>
<feature type="binding site" evidence="8">
    <location>
        <begin position="34"/>
        <end position="39"/>
    </location>
    <ligand>
        <name>ATP</name>
        <dbReference type="ChEBI" id="CHEBI:30616"/>
    </ligand>
</feature>
<dbReference type="PANTHER" id="PTHR43033">
    <property type="entry name" value="TRNA(ILE)-LYSIDINE SYNTHASE-RELATED"/>
    <property type="match status" value="1"/>
</dbReference>
<evidence type="ECO:0000256" key="8">
    <source>
        <dbReference type="HAMAP-Rule" id="MF_01161"/>
    </source>
</evidence>
<reference evidence="10" key="2">
    <citation type="submission" date="2014-07" db="EMBL/GenBank/DDBJ databases">
        <title>Initial genome analysis of the psychrotolerant acidophile Acidithiobacillus ferrivorans CF27: insights into iron and sulfur oxidation pathways and into biofilm formation.</title>
        <authorList>
            <person name="Talla E."/>
            <person name="Hedrich S."/>
            <person name="Mangenot S."/>
            <person name="Ji B."/>
            <person name="Johnson D.B."/>
            <person name="Barbe V."/>
            <person name="Bonnefoy V."/>
        </authorList>
    </citation>
    <scope>NUCLEOTIDE SEQUENCE [LARGE SCALE GENOMIC DNA]</scope>
    <source>
        <strain evidence="10">CF27</strain>
    </source>
</reference>
<evidence type="ECO:0000259" key="9">
    <source>
        <dbReference type="SMART" id="SM00977"/>
    </source>
</evidence>
<comment type="domain">
    <text evidence="8">The N-terminal region contains the highly conserved SGGXDS motif, predicted to be a P-loop motif involved in ATP binding.</text>
</comment>
<keyword evidence="5 8" id="KW-0547">Nucleotide-binding</keyword>